<protein>
    <submittedName>
        <fullName evidence="2">SMI1/KNR4 family protein</fullName>
    </submittedName>
</protein>
<dbReference type="EMBL" id="CP063361">
    <property type="protein sequence ID" value="UOD33109.1"/>
    <property type="molecule type" value="Genomic_DNA"/>
</dbReference>
<feature type="domain" description="Knr4/Smi1-like" evidence="1">
    <location>
        <begin position="26"/>
        <end position="144"/>
    </location>
</feature>
<sequence>MNITRLNINIGGNTAPSFSGNEIVFDKIARLVGASLPEDYLTLIRTADGGHPELDTFFLNPETGDAFAVDSFYSFSNPSVENIKTAIDRWGRALGKRILPIGYDGGDNQFYLDLNDPSASVWIFLHDEGNARVKLANNLAQFIASLTIDPDAI</sequence>
<dbReference type="InterPro" id="IPR037883">
    <property type="entry name" value="Knr4/Smi1-like_sf"/>
</dbReference>
<keyword evidence="3" id="KW-1185">Reference proteome</keyword>
<evidence type="ECO:0000259" key="1">
    <source>
        <dbReference type="Pfam" id="PF09346"/>
    </source>
</evidence>
<gene>
    <name evidence="2" type="ORF">INH39_16580</name>
</gene>
<evidence type="ECO:0000313" key="3">
    <source>
        <dbReference type="Proteomes" id="UP000831532"/>
    </source>
</evidence>
<evidence type="ECO:0000313" key="2">
    <source>
        <dbReference type="EMBL" id="UOD33109.1"/>
    </source>
</evidence>
<dbReference type="SUPFAM" id="SSF160631">
    <property type="entry name" value="SMI1/KNR4-like"/>
    <property type="match status" value="1"/>
</dbReference>
<dbReference type="Proteomes" id="UP000831532">
    <property type="component" value="Chromosome"/>
</dbReference>
<reference evidence="2 3" key="1">
    <citation type="submission" date="2020-10" db="EMBL/GenBank/DDBJ databases">
        <title>Genome analysis of Massilia species.</title>
        <authorList>
            <person name="Jung D.-H."/>
        </authorList>
    </citation>
    <scope>NUCLEOTIDE SEQUENCE [LARGE SCALE GENOMIC DNA]</scope>
    <source>
        <strain evidence="3">sipir</strain>
    </source>
</reference>
<accession>A0ABY4AE84</accession>
<dbReference type="RefSeq" id="WP_243494114.1">
    <property type="nucleotide sequence ID" value="NZ_CP063361.1"/>
</dbReference>
<dbReference type="Gene3D" id="3.40.1580.10">
    <property type="entry name" value="SMI1/KNR4-like"/>
    <property type="match status" value="1"/>
</dbReference>
<name>A0ABY4AE84_9BURK</name>
<proteinExistence type="predicted"/>
<dbReference type="InterPro" id="IPR018958">
    <property type="entry name" value="Knr4/Smi1-like_dom"/>
</dbReference>
<organism evidence="2 3">
    <name type="scientific">Massilia violaceinigra</name>
    <dbReference type="NCBI Taxonomy" id="2045208"/>
    <lineage>
        <taxon>Bacteria</taxon>
        <taxon>Pseudomonadati</taxon>
        <taxon>Pseudomonadota</taxon>
        <taxon>Betaproteobacteria</taxon>
        <taxon>Burkholderiales</taxon>
        <taxon>Oxalobacteraceae</taxon>
        <taxon>Telluria group</taxon>
        <taxon>Massilia</taxon>
    </lineage>
</organism>
<dbReference type="Pfam" id="PF09346">
    <property type="entry name" value="SMI1_KNR4"/>
    <property type="match status" value="1"/>
</dbReference>